<sequence>MVSPLPRFAAPRPVATRRAVDGSILLKKRHTPSTESETDVMANNSDNKNQNRDQNRDQSRGDGRGFAGMDEDKQREIASMGGRVAHEKGTAHEFTSEEAREAGRKGGEAVSQDREHMAEIGAKGGQASHGGGQNQRRDEGTRSERDDDDSRRSRSQQGQNQGQGGRGDRR</sequence>
<dbReference type="Proteomes" id="UP001164459">
    <property type="component" value="Chromosome"/>
</dbReference>
<protein>
    <submittedName>
        <fullName evidence="2">KGG domain-containing protein</fullName>
    </submittedName>
</protein>
<dbReference type="Pfam" id="PF10685">
    <property type="entry name" value="KGG"/>
    <property type="match status" value="2"/>
</dbReference>
<feature type="compositionally biased region" description="Gly residues" evidence="1">
    <location>
        <begin position="161"/>
        <end position="170"/>
    </location>
</feature>
<gene>
    <name evidence="2" type="ORF">O0S08_06680</name>
</gene>
<dbReference type="InterPro" id="IPR019626">
    <property type="entry name" value="Stress-induced_KGG_rpt"/>
</dbReference>
<feature type="compositionally biased region" description="Gly residues" evidence="1">
    <location>
        <begin position="122"/>
        <end position="133"/>
    </location>
</feature>
<keyword evidence="3" id="KW-1185">Reference proteome</keyword>
<proteinExistence type="predicted"/>
<dbReference type="PANTHER" id="PTHR36569:SF5">
    <property type="entry name" value="CONIDIATION-SPECIFIC PROTEIN 10 (EUROFUNG)"/>
    <property type="match status" value="1"/>
</dbReference>
<dbReference type="InterPro" id="IPR052590">
    <property type="entry name" value="Stress/Virulence-Domain"/>
</dbReference>
<feature type="region of interest" description="Disordered" evidence="1">
    <location>
        <begin position="20"/>
        <end position="170"/>
    </location>
</feature>
<evidence type="ECO:0000313" key="2">
    <source>
        <dbReference type="EMBL" id="WAS95832.1"/>
    </source>
</evidence>
<reference evidence="2" key="1">
    <citation type="submission" date="2022-11" db="EMBL/GenBank/DDBJ databases">
        <title>Minimal conservation of predation-associated metabolite biosynthetic gene clusters underscores biosynthetic potential of Myxococcota including descriptions for ten novel species: Archangium lansinium sp. nov., Myxococcus landrumus sp. nov., Nannocystis bai.</title>
        <authorList>
            <person name="Ahearne A."/>
            <person name="Stevens C."/>
            <person name="Dowd S."/>
        </authorList>
    </citation>
    <scope>NUCLEOTIDE SEQUENCE</scope>
    <source>
        <strain evidence="2">Fl3</strain>
    </source>
</reference>
<dbReference type="EMBL" id="CP114040">
    <property type="protein sequence ID" value="WAS95832.1"/>
    <property type="molecule type" value="Genomic_DNA"/>
</dbReference>
<feature type="compositionally biased region" description="Basic and acidic residues" evidence="1">
    <location>
        <begin position="84"/>
        <end position="118"/>
    </location>
</feature>
<feature type="compositionally biased region" description="Basic and acidic residues" evidence="1">
    <location>
        <begin position="135"/>
        <end position="152"/>
    </location>
</feature>
<accession>A0ABY7H987</accession>
<name>A0ABY7H987_9BACT</name>
<feature type="compositionally biased region" description="Basic and acidic residues" evidence="1">
    <location>
        <begin position="49"/>
        <end position="63"/>
    </location>
</feature>
<dbReference type="PANTHER" id="PTHR36569">
    <property type="match status" value="1"/>
</dbReference>
<evidence type="ECO:0000256" key="1">
    <source>
        <dbReference type="SAM" id="MobiDB-lite"/>
    </source>
</evidence>
<organism evidence="2 3">
    <name type="scientific">Nannocystis punicea</name>
    <dbReference type="NCBI Taxonomy" id="2995304"/>
    <lineage>
        <taxon>Bacteria</taxon>
        <taxon>Pseudomonadati</taxon>
        <taxon>Myxococcota</taxon>
        <taxon>Polyangia</taxon>
        <taxon>Nannocystales</taxon>
        <taxon>Nannocystaceae</taxon>
        <taxon>Nannocystis</taxon>
    </lineage>
</organism>
<evidence type="ECO:0000313" key="3">
    <source>
        <dbReference type="Proteomes" id="UP001164459"/>
    </source>
</evidence>